<dbReference type="PANTHER" id="PTHR30093:SF47">
    <property type="entry name" value="TYPE IV PILUS NON-CORE MINOR PILIN PILE"/>
    <property type="match status" value="1"/>
</dbReference>
<dbReference type="Pfam" id="PF07963">
    <property type="entry name" value="N_methyl"/>
    <property type="match status" value="1"/>
</dbReference>
<sequence length="169" mass="17659">MSAMKLSRSNGFTLIELMITVAIVAILAAVAYPAYTDSVLKGRRAQARTALAELLLQQERYKTQRNCYIGFTTNATAVATASAPSPAAACGGVTPVSVPMKTFSGDSLSNSYYRLEAAACTGTSIADCVNVSAIPLQNDPKVGTLSMSSTGRKSCSGTVSASNFKLCWP</sequence>
<gene>
    <name evidence="2" type="ORF">AB6724_00750</name>
</gene>
<name>A0ABV3ZNV6_9BURK</name>
<evidence type="ECO:0000313" key="3">
    <source>
        <dbReference type="Proteomes" id="UP001561046"/>
    </source>
</evidence>
<dbReference type="InterPro" id="IPR031982">
    <property type="entry name" value="PilE-like"/>
</dbReference>
<keyword evidence="1" id="KW-0812">Transmembrane</keyword>
<dbReference type="EMBL" id="JBFYGN010000001">
    <property type="protein sequence ID" value="MEX8191362.1"/>
    <property type="molecule type" value="Genomic_DNA"/>
</dbReference>
<dbReference type="InterPro" id="IPR012902">
    <property type="entry name" value="N_methyl_site"/>
</dbReference>
<dbReference type="NCBIfam" id="TIGR02532">
    <property type="entry name" value="IV_pilin_GFxxxE"/>
    <property type="match status" value="1"/>
</dbReference>
<organism evidence="2 3">
    <name type="scientific">Comamonas guangdongensis</name>
    <dbReference type="NCBI Taxonomy" id="510515"/>
    <lineage>
        <taxon>Bacteria</taxon>
        <taxon>Pseudomonadati</taxon>
        <taxon>Pseudomonadota</taxon>
        <taxon>Betaproteobacteria</taxon>
        <taxon>Burkholderiales</taxon>
        <taxon>Comamonadaceae</taxon>
        <taxon>Comamonas</taxon>
    </lineage>
</organism>
<feature type="transmembrane region" description="Helical" evidence="1">
    <location>
        <begin position="12"/>
        <end position="35"/>
    </location>
</feature>
<dbReference type="InterPro" id="IPR045584">
    <property type="entry name" value="Pilin-like"/>
</dbReference>
<comment type="caution">
    <text evidence="2">The sequence shown here is derived from an EMBL/GenBank/DDBJ whole genome shotgun (WGS) entry which is preliminary data.</text>
</comment>
<dbReference type="RefSeq" id="WP_369336590.1">
    <property type="nucleotide sequence ID" value="NZ_JBFYGN010000001.1"/>
</dbReference>
<keyword evidence="1" id="KW-0472">Membrane</keyword>
<dbReference type="SUPFAM" id="SSF54523">
    <property type="entry name" value="Pili subunits"/>
    <property type="match status" value="1"/>
</dbReference>
<evidence type="ECO:0000313" key="2">
    <source>
        <dbReference type="EMBL" id="MEX8191362.1"/>
    </source>
</evidence>
<reference evidence="2 3" key="1">
    <citation type="journal article" date="2013" name="Int. J. Syst. Evol. Microbiol.">
        <title>Comamonas guangdongensis sp. nov., isolated from subterranean forest sediment, and emended description of the genus Comamonas.</title>
        <authorList>
            <person name="Zhang J."/>
            <person name="Wang Y."/>
            <person name="Zhou S."/>
            <person name="Wu C."/>
            <person name="He J."/>
            <person name="Li F."/>
        </authorList>
    </citation>
    <scope>NUCLEOTIDE SEQUENCE [LARGE SCALE GENOMIC DNA]</scope>
    <source>
        <strain evidence="2 3">CCTCC AB2011133</strain>
    </source>
</reference>
<accession>A0ABV3ZNV6</accession>
<dbReference type="Proteomes" id="UP001561046">
    <property type="component" value="Unassembled WGS sequence"/>
</dbReference>
<dbReference type="Gene3D" id="3.30.700.10">
    <property type="entry name" value="Glycoprotein, Type 4 Pilin"/>
    <property type="match status" value="1"/>
</dbReference>
<dbReference type="Pfam" id="PF16732">
    <property type="entry name" value="ComP_DUS"/>
    <property type="match status" value="1"/>
</dbReference>
<keyword evidence="1" id="KW-1133">Transmembrane helix</keyword>
<keyword evidence="3" id="KW-1185">Reference proteome</keyword>
<proteinExistence type="predicted"/>
<dbReference type="PANTHER" id="PTHR30093">
    <property type="entry name" value="GENERAL SECRETION PATHWAY PROTEIN G"/>
    <property type="match status" value="1"/>
</dbReference>
<protein>
    <submittedName>
        <fullName evidence="2">Type IV pilin protein</fullName>
    </submittedName>
</protein>
<evidence type="ECO:0000256" key="1">
    <source>
        <dbReference type="SAM" id="Phobius"/>
    </source>
</evidence>